<accession>A0ABT3X3N1</accession>
<proteinExistence type="predicted"/>
<evidence type="ECO:0000313" key="2">
    <source>
        <dbReference type="Proteomes" id="UP001208017"/>
    </source>
</evidence>
<sequence length="172" mass="19134">MVKLLGGVLTVLAATLVGFQIAARYAERPKQLRRLISALQVLETEILYGATPLPDACRRIAQRTQAPVGPFFGRVAEYLGDGLGRTAEEAWQAALAELASESALKPVERDVLRSFGRTLGVSDREDQIKHIRLAIAHLHTEEREARDEQTRNEKMWKYLGALLGLTVVILLY</sequence>
<dbReference type="Proteomes" id="UP001208017">
    <property type="component" value="Unassembled WGS sequence"/>
</dbReference>
<gene>
    <name evidence="1" type="primary">spoIIIAB</name>
    <name evidence="1" type="ORF">OS242_16240</name>
</gene>
<reference evidence="1 2" key="1">
    <citation type="submission" date="2022-11" db="EMBL/GenBank/DDBJ databases">
        <title>Study of microbial diversity in lake waters.</title>
        <authorList>
            <person name="Zhang J."/>
        </authorList>
    </citation>
    <scope>NUCLEOTIDE SEQUENCE [LARGE SCALE GENOMIC DNA]</scope>
    <source>
        <strain evidence="1 2">DT12</strain>
    </source>
</reference>
<dbReference type="NCBIfam" id="TIGR02833">
    <property type="entry name" value="spore_III_AB"/>
    <property type="match status" value="1"/>
</dbReference>
<dbReference type="InterPro" id="IPR014198">
    <property type="entry name" value="Spore_III_AB"/>
</dbReference>
<comment type="caution">
    <text evidence="1">The sequence shown here is derived from an EMBL/GenBank/DDBJ whole genome shotgun (WGS) entry which is preliminary data.</text>
</comment>
<dbReference type="PIRSF" id="PIRSF021435">
    <property type="entry name" value="SpoIIIAB"/>
    <property type="match status" value="1"/>
</dbReference>
<dbReference type="Pfam" id="PF09548">
    <property type="entry name" value="Spore_III_AB"/>
    <property type="match status" value="1"/>
</dbReference>
<organism evidence="1 2">
    <name type="scientific">Tumebacillus lacus</name>
    <dbReference type="NCBI Taxonomy" id="2995335"/>
    <lineage>
        <taxon>Bacteria</taxon>
        <taxon>Bacillati</taxon>
        <taxon>Bacillota</taxon>
        <taxon>Bacilli</taxon>
        <taxon>Bacillales</taxon>
        <taxon>Alicyclobacillaceae</taxon>
        <taxon>Tumebacillus</taxon>
    </lineage>
</organism>
<keyword evidence="2" id="KW-1185">Reference proteome</keyword>
<dbReference type="RefSeq" id="WP_267152749.1">
    <property type="nucleotide sequence ID" value="NZ_JAPMLT010000011.1"/>
</dbReference>
<name>A0ABT3X3N1_9BACL</name>
<protein>
    <submittedName>
        <fullName evidence="1">Stage III sporulation protein SpoIIIAB</fullName>
    </submittedName>
</protein>
<evidence type="ECO:0000313" key="1">
    <source>
        <dbReference type="EMBL" id="MCX7571499.1"/>
    </source>
</evidence>
<dbReference type="EMBL" id="JAPMLT010000011">
    <property type="protein sequence ID" value="MCX7571499.1"/>
    <property type="molecule type" value="Genomic_DNA"/>
</dbReference>